<dbReference type="InterPro" id="IPR002828">
    <property type="entry name" value="SurE-like_Pase/nucleotidase"/>
</dbReference>
<keyword evidence="8 9" id="KW-0378">Hydrolase</keyword>
<feature type="domain" description="Survival protein SurE-like phosphatase/nucleotidase" evidence="10">
    <location>
        <begin position="3"/>
        <end position="182"/>
    </location>
</feature>
<dbReference type="HAMAP" id="MF_00060">
    <property type="entry name" value="SurE"/>
    <property type="match status" value="1"/>
</dbReference>
<accession>A0A6B2QUI7</accession>
<comment type="caution">
    <text evidence="11">The sequence shown here is derived from an EMBL/GenBank/DDBJ whole genome shotgun (WGS) entry which is preliminary data.</text>
</comment>
<evidence type="ECO:0000256" key="1">
    <source>
        <dbReference type="ARBA" id="ARBA00000815"/>
    </source>
</evidence>
<dbReference type="PANTHER" id="PTHR30457">
    <property type="entry name" value="5'-NUCLEOTIDASE SURE"/>
    <property type="match status" value="1"/>
</dbReference>
<protein>
    <recommendedName>
        <fullName evidence="9">5'-nucleotidase SurE</fullName>
        <ecNumber evidence="9">3.1.3.5</ecNumber>
    </recommendedName>
    <alternativeName>
        <fullName evidence="9">Nucleoside 5'-monophosphate phosphohydrolase</fullName>
    </alternativeName>
</protein>
<gene>
    <name evidence="9 11" type="primary">surE</name>
    <name evidence="11" type="ORF">G3I67_02035</name>
</gene>
<dbReference type="GO" id="GO:0005737">
    <property type="term" value="C:cytoplasm"/>
    <property type="evidence" value="ECO:0007669"/>
    <property type="project" value="UniProtKB-SubCell"/>
</dbReference>
<dbReference type="GO" id="GO:0008254">
    <property type="term" value="F:3'-nucleotidase activity"/>
    <property type="evidence" value="ECO:0007669"/>
    <property type="project" value="TreeGrafter"/>
</dbReference>
<evidence type="ECO:0000256" key="4">
    <source>
        <dbReference type="ARBA" id="ARBA00011062"/>
    </source>
</evidence>
<dbReference type="InterPro" id="IPR030048">
    <property type="entry name" value="SurE"/>
</dbReference>
<dbReference type="RefSeq" id="WP_163651284.1">
    <property type="nucleotide sequence ID" value="NZ_JAAGRN010000001.1"/>
</dbReference>
<dbReference type="NCBIfam" id="NF001490">
    <property type="entry name" value="PRK00346.1-4"/>
    <property type="match status" value="1"/>
</dbReference>
<evidence type="ECO:0000256" key="3">
    <source>
        <dbReference type="ARBA" id="ARBA00004496"/>
    </source>
</evidence>
<dbReference type="EC" id="3.1.3.5" evidence="9"/>
<evidence type="ECO:0000256" key="7">
    <source>
        <dbReference type="ARBA" id="ARBA00022741"/>
    </source>
</evidence>
<dbReference type="NCBIfam" id="TIGR00087">
    <property type="entry name" value="surE"/>
    <property type="match status" value="1"/>
</dbReference>
<feature type="binding site" evidence="9">
    <location>
        <position position="8"/>
    </location>
    <ligand>
        <name>a divalent metal cation</name>
        <dbReference type="ChEBI" id="CHEBI:60240"/>
    </ligand>
</feature>
<feature type="binding site" evidence="9">
    <location>
        <position position="9"/>
    </location>
    <ligand>
        <name>a divalent metal cation</name>
        <dbReference type="ChEBI" id="CHEBI:60240"/>
    </ligand>
</feature>
<dbReference type="FunFam" id="3.40.1210.10:FF:000001">
    <property type="entry name" value="5'/3'-nucleotidase SurE"/>
    <property type="match status" value="1"/>
</dbReference>
<comment type="catalytic activity">
    <reaction evidence="1 9">
        <text>a ribonucleoside 5'-phosphate + H2O = a ribonucleoside + phosphate</text>
        <dbReference type="Rhea" id="RHEA:12484"/>
        <dbReference type="ChEBI" id="CHEBI:15377"/>
        <dbReference type="ChEBI" id="CHEBI:18254"/>
        <dbReference type="ChEBI" id="CHEBI:43474"/>
        <dbReference type="ChEBI" id="CHEBI:58043"/>
        <dbReference type="EC" id="3.1.3.5"/>
    </reaction>
</comment>
<keyword evidence="5 9" id="KW-0963">Cytoplasm</keyword>
<dbReference type="GO" id="GO:0008253">
    <property type="term" value="F:5'-nucleotidase activity"/>
    <property type="evidence" value="ECO:0007669"/>
    <property type="project" value="UniProtKB-UniRule"/>
</dbReference>
<dbReference type="Gene3D" id="3.40.1210.10">
    <property type="entry name" value="Survival protein SurE-like phosphatase/nucleotidase"/>
    <property type="match status" value="1"/>
</dbReference>
<dbReference type="InterPro" id="IPR036523">
    <property type="entry name" value="SurE-like_sf"/>
</dbReference>
<evidence type="ECO:0000256" key="8">
    <source>
        <dbReference type="ARBA" id="ARBA00022801"/>
    </source>
</evidence>
<dbReference type="AlphaFoldDB" id="A0A6B2QUI7"/>
<evidence type="ECO:0000313" key="11">
    <source>
        <dbReference type="EMBL" id="NDY82000.1"/>
    </source>
</evidence>
<feature type="binding site" evidence="9">
    <location>
        <position position="39"/>
    </location>
    <ligand>
        <name>a divalent metal cation</name>
        <dbReference type="ChEBI" id="CHEBI:60240"/>
    </ligand>
</feature>
<keyword evidence="7 9" id="KW-0547">Nucleotide-binding</keyword>
<evidence type="ECO:0000259" key="10">
    <source>
        <dbReference type="Pfam" id="PF01975"/>
    </source>
</evidence>
<dbReference type="GO" id="GO:0000166">
    <property type="term" value="F:nucleotide binding"/>
    <property type="evidence" value="ECO:0007669"/>
    <property type="project" value="UniProtKB-KW"/>
</dbReference>
<keyword evidence="6 9" id="KW-0479">Metal-binding</keyword>
<name>A0A6B2QUI7_9BURK</name>
<evidence type="ECO:0000256" key="6">
    <source>
        <dbReference type="ARBA" id="ARBA00022723"/>
    </source>
</evidence>
<evidence type="ECO:0000256" key="5">
    <source>
        <dbReference type="ARBA" id="ARBA00022490"/>
    </source>
</evidence>
<proteinExistence type="inferred from homology"/>
<comment type="subcellular location">
    <subcellularLocation>
        <location evidence="3 9">Cytoplasm</location>
    </subcellularLocation>
</comment>
<dbReference type="GO" id="GO:0046872">
    <property type="term" value="F:metal ion binding"/>
    <property type="evidence" value="ECO:0007669"/>
    <property type="project" value="UniProtKB-UniRule"/>
</dbReference>
<organism evidence="11">
    <name type="scientific">Sheuella amnicola</name>
    <dbReference type="NCBI Taxonomy" id="2707330"/>
    <lineage>
        <taxon>Bacteria</taxon>
        <taxon>Pseudomonadati</taxon>
        <taxon>Pseudomonadota</taxon>
        <taxon>Betaproteobacteria</taxon>
        <taxon>Burkholderiales</taxon>
        <taxon>Alcaligenaceae</taxon>
        <taxon>Sheuella</taxon>
    </lineage>
</organism>
<comment type="cofactor">
    <cofactor evidence="2">
        <name>Mg(2+)</name>
        <dbReference type="ChEBI" id="CHEBI:18420"/>
    </cofactor>
</comment>
<dbReference type="EMBL" id="JAAGRN010000001">
    <property type="protein sequence ID" value="NDY82000.1"/>
    <property type="molecule type" value="Genomic_DNA"/>
</dbReference>
<dbReference type="NCBIfam" id="NF001489">
    <property type="entry name" value="PRK00346.1-3"/>
    <property type="match status" value="1"/>
</dbReference>
<dbReference type="PANTHER" id="PTHR30457:SF12">
    <property type="entry name" value="5'_3'-NUCLEOTIDASE SURE"/>
    <property type="match status" value="1"/>
</dbReference>
<dbReference type="Pfam" id="PF01975">
    <property type="entry name" value="SurE"/>
    <property type="match status" value="1"/>
</dbReference>
<dbReference type="GO" id="GO:0004309">
    <property type="term" value="F:exopolyphosphatase activity"/>
    <property type="evidence" value="ECO:0007669"/>
    <property type="project" value="TreeGrafter"/>
</dbReference>
<sequence length="251" mass="26931">MHILVSNDDGYNAKGLEVLVESLRGLGEITVVAPEINHSGASNSLTLSRPLAVRQAPNGFIYVNGTPSDCVHIAMTGLLDHRPDLVISGINNGANMGDDTLYSGTVAAAAEGFLFGIPSIAFSLVERGWKHIDSAAHHARLIVEHQLNNPINQQCLLNVNFPDLPIDRIKGIRTTRLGKRHPSQPVIPTSTPAGETVYWIGPAGHAMDAADGTDFDAIEHGFVSVTPLRLDLTHQDQLSSIESWIGPICSK</sequence>
<evidence type="ECO:0000256" key="9">
    <source>
        <dbReference type="HAMAP-Rule" id="MF_00060"/>
    </source>
</evidence>
<dbReference type="SUPFAM" id="SSF64167">
    <property type="entry name" value="SurE-like"/>
    <property type="match status" value="1"/>
</dbReference>
<comment type="similarity">
    <text evidence="4 9">Belongs to the SurE nucleotidase family.</text>
</comment>
<comment type="cofactor">
    <cofactor evidence="9">
        <name>a divalent metal cation</name>
        <dbReference type="ChEBI" id="CHEBI:60240"/>
    </cofactor>
    <text evidence="9">Binds 1 divalent metal cation per subunit.</text>
</comment>
<feature type="binding site" evidence="9">
    <location>
        <position position="91"/>
    </location>
    <ligand>
        <name>a divalent metal cation</name>
        <dbReference type="ChEBI" id="CHEBI:60240"/>
    </ligand>
</feature>
<comment type="function">
    <text evidence="9">Nucleotidase that shows phosphatase activity on nucleoside 5'-monophosphates.</text>
</comment>
<reference evidence="11" key="1">
    <citation type="submission" date="2020-02" db="EMBL/GenBank/DDBJ databases">
        <authorList>
            <person name="Chen W.-M."/>
        </authorList>
    </citation>
    <scope>NUCLEOTIDE SEQUENCE</scope>
    <source>
        <strain evidence="11">NBD-18</strain>
    </source>
</reference>
<evidence type="ECO:0000256" key="2">
    <source>
        <dbReference type="ARBA" id="ARBA00001946"/>
    </source>
</evidence>